<keyword evidence="2" id="KW-1185">Reference proteome</keyword>
<dbReference type="Gene3D" id="3.30.559.10">
    <property type="entry name" value="Chloramphenicol acetyltransferase-like domain"/>
    <property type="match status" value="1"/>
</dbReference>
<reference evidence="1 2" key="1">
    <citation type="journal article" date="2019" name="Nat. Ecol. Evol.">
        <title>Megaphylogeny resolves global patterns of mushroom evolution.</title>
        <authorList>
            <person name="Varga T."/>
            <person name="Krizsan K."/>
            <person name="Foldi C."/>
            <person name="Dima B."/>
            <person name="Sanchez-Garcia M."/>
            <person name="Sanchez-Ramirez S."/>
            <person name="Szollosi G.J."/>
            <person name="Szarkandi J.G."/>
            <person name="Papp V."/>
            <person name="Albert L."/>
            <person name="Andreopoulos W."/>
            <person name="Angelini C."/>
            <person name="Antonin V."/>
            <person name="Barry K.W."/>
            <person name="Bougher N.L."/>
            <person name="Buchanan P."/>
            <person name="Buyck B."/>
            <person name="Bense V."/>
            <person name="Catcheside P."/>
            <person name="Chovatia M."/>
            <person name="Cooper J."/>
            <person name="Damon W."/>
            <person name="Desjardin D."/>
            <person name="Finy P."/>
            <person name="Geml J."/>
            <person name="Haridas S."/>
            <person name="Hughes K."/>
            <person name="Justo A."/>
            <person name="Karasinski D."/>
            <person name="Kautmanova I."/>
            <person name="Kiss B."/>
            <person name="Kocsube S."/>
            <person name="Kotiranta H."/>
            <person name="LaButti K.M."/>
            <person name="Lechner B.E."/>
            <person name="Liimatainen K."/>
            <person name="Lipzen A."/>
            <person name="Lukacs Z."/>
            <person name="Mihaltcheva S."/>
            <person name="Morgado L.N."/>
            <person name="Niskanen T."/>
            <person name="Noordeloos M.E."/>
            <person name="Ohm R.A."/>
            <person name="Ortiz-Santana B."/>
            <person name="Ovrebo C."/>
            <person name="Racz N."/>
            <person name="Riley R."/>
            <person name="Savchenko A."/>
            <person name="Shiryaev A."/>
            <person name="Soop K."/>
            <person name="Spirin V."/>
            <person name="Szebenyi C."/>
            <person name="Tomsovsky M."/>
            <person name="Tulloss R.E."/>
            <person name="Uehling J."/>
            <person name="Grigoriev I.V."/>
            <person name="Vagvolgyi C."/>
            <person name="Papp T."/>
            <person name="Martin F.M."/>
            <person name="Miettinen O."/>
            <person name="Hibbett D.S."/>
            <person name="Nagy L.G."/>
        </authorList>
    </citation>
    <scope>NUCLEOTIDE SEQUENCE [LARGE SCALE GENOMIC DNA]</scope>
    <source>
        <strain evidence="1 2">OMC1185</strain>
    </source>
</reference>
<organism evidence="1 2">
    <name type="scientific">Heliocybe sulcata</name>
    <dbReference type="NCBI Taxonomy" id="5364"/>
    <lineage>
        <taxon>Eukaryota</taxon>
        <taxon>Fungi</taxon>
        <taxon>Dikarya</taxon>
        <taxon>Basidiomycota</taxon>
        <taxon>Agaricomycotina</taxon>
        <taxon>Agaricomycetes</taxon>
        <taxon>Gloeophyllales</taxon>
        <taxon>Gloeophyllaceae</taxon>
        <taxon>Heliocybe</taxon>
    </lineage>
</organism>
<dbReference type="InterPro" id="IPR023213">
    <property type="entry name" value="CAT-like_dom_sf"/>
</dbReference>
<name>A0A5C3NNA3_9AGAM</name>
<dbReference type="Proteomes" id="UP000305948">
    <property type="component" value="Unassembled WGS sequence"/>
</dbReference>
<dbReference type="AlphaFoldDB" id="A0A5C3NNA3"/>
<evidence type="ECO:0008006" key="3">
    <source>
        <dbReference type="Google" id="ProtNLM"/>
    </source>
</evidence>
<proteinExistence type="predicted"/>
<dbReference type="EMBL" id="ML213505">
    <property type="protein sequence ID" value="TFK55121.1"/>
    <property type="molecule type" value="Genomic_DNA"/>
</dbReference>
<evidence type="ECO:0000313" key="1">
    <source>
        <dbReference type="EMBL" id="TFK55121.1"/>
    </source>
</evidence>
<accession>A0A5C3NNA3</accession>
<dbReference type="STRING" id="5364.A0A5C3NNA3"/>
<sequence>MDAGSHSSWRRRSSADGDTIYARPLGLTELGFYWDALFNGTADVVNTDTIKVVDPNRDPEQVFSKENVSRAWTELKRRYPLLGARIVADERHETVQFEVSDKYWTGEKKNGFSGTDRDLTFLDVGSAAEVYDFGNDLSNGPRQLSQDLLARLYVLRQRTDPRIYYVTFHIVHVITDGMANAALRRIFIDLIASGSPSMQYDIEDRLHMVRPIDALDPDWQLSAPRRRWKRAIGGVMAERRANALMGGHTLLRHTDAATPATPAKSCETRITLQPSVSARIMSTCRKNKFTFGHAHPVLGQVALARVLHRRRGVLSEEEWQWRRRQPMHNGGPLNLRPFLDREWLAKGGEAEAMLAISFFWHTLPFMPSLPEPDRDADGAQFFSQVMSRERFFYRCRLIKKQADGFLKHPLFLEIANARLPGRIERTRSSTLNWMKTNGTLTKELEDVFRNSPSMQSDGHTRPKTTLWDGLVITHGGSSMGNMDALVPLSYPLPRTHPLSSRQRAPRIQSKPVAIAAPPTVLTIIDTCTLLHCRPAELYLGASTSRDKLYMNVFWDGNVYDSDLVKEWLDEVKNAAVWYLGDAQLVEEMAKL</sequence>
<gene>
    <name evidence="1" type="ORF">OE88DRAFT_1001759</name>
</gene>
<protein>
    <recommendedName>
        <fullName evidence="3">Condensation domain-containing protein</fullName>
    </recommendedName>
</protein>
<evidence type="ECO:0000313" key="2">
    <source>
        <dbReference type="Proteomes" id="UP000305948"/>
    </source>
</evidence>
<dbReference type="SUPFAM" id="SSF52777">
    <property type="entry name" value="CoA-dependent acyltransferases"/>
    <property type="match status" value="1"/>
</dbReference>
<dbReference type="OrthoDB" id="3264185at2759"/>